<accession>A0A7J8QDQ0</accession>
<sequence length="26" mass="3222">MKKKSLCFCLEHLRFSRFPHNIRACR</sequence>
<dbReference type="Proteomes" id="UP000593578">
    <property type="component" value="Unassembled WGS sequence"/>
</dbReference>
<proteinExistence type="predicted"/>
<reference evidence="1 2" key="1">
    <citation type="journal article" date="2019" name="Genome Biol. Evol.">
        <title>Insights into the evolution of the New World diploid cottons (Gossypium, subgenus Houzingenia) based on genome sequencing.</title>
        <authorList>
            <person name="Grover C.E."/>
            <person name="Arick M.A. 2nd"/>
            <person name="Thrash A."/>
            <person name="Conover J.L."/>
            <person name="Sanders W.S."/>
            <person name="Peterson D.G."/>
            <person name="Frelichowski J.E."/>
            <person name="Scheffler J.A."/>
            <person name="Scheffler B.E."/>
            <person name="Wendel J.F."/>
        </authorList>
    </citation>
    <scope>NUCLEOTIDE SEQUENCE [LARGE SCALE GENOMIC DNA]</scope>
    <source>
        <strain evidence="1">8</strain>
        <tissue evidence="1">Leaf</tissue>
    </source>
</reference>
<dbReference type="EMBL" id="JABEZZ010000011">
    <property type="protein sequence ID" value="MBA0599677.1"/>
    <property type="molecule type" value="Genomic_DNA"/>
</dbReference>
<comment type="caution">
    <text evidence="1">The sequence shown here is derived from an EMBL/GenBank/DDBJ whole genome shotgun (WGS) entry which is preliminary data.</text>
</comment>
<name>A0A7J8QDQ0_GOSRA</name>
<organism evidence="1 2">
    <name type="scientific">Gossypium raimondii</name>
    <name type="common">Peruvian cotton</name>
    <name type="synonym">Gossypium klotzschianum subsp. raimondii</name>
    <dbReference type="NCBI Taxonomy" id="29730"/>
    <lineage>
        <taxon>Eukaryota</taxon>
        <taxon>Viridiplantae</taxon>
        <taxon>Streptophyta</taxon>
        <taxon>Embryophyta</taxon>
        <taxon>Tracheophyta</taxon>
        <taxon>Spermatophyta</taxon>
        <taxon>Magnoliopsida</taxon>
        <taxon>eudicotyledons</taxon>
        <taxon>Gunneridae</taxon>
        <taxon>Pentapetalae</taxon>
        <taxon>rosids</taxon>
        <taxon>malvids</taxon>
        <taxon>Malvales</taxon>
        <taxon>Malvaceae</taxon>
        <taxon>Malvoideae</taxon>
        <taxon>Gossypium</taxon>
    </lineage>
</organism>
<gene>
    <name evidence="1" type="ORF">Gorai_005885</name>
</gene>
<evidence type="ECO:0000313" key="2">
    <source>
        <dbReference type="Proteomes" id="UP000593578"/>
    </source>
</evidence>
<dbReference type="AlphaFoldDB" id="A0A7J8QDQ0"/>
<evidence type="ECO:0000313" key="1">
    <source>
        <dbReference type="EMBL" id="MBA0599677.1"/>
    </source>
</evidence>
<protein>
    <submittedName>
        <fullName evidence="1">Uncharacterized protein</fullName>
    </submittedName>
</protein>